<evidence type="ECO:0000313" key="3">
    <source>
        <dbReference type="Proteomes" id="UP000007110"/>
    </source>
</evidence>
<dbReference type="CDD" id="cd17039">
    <property type="entry name" value="Ubl_ubiquitin_like"/>
    <property type="match status" value="1"/>
</dbReference>
<dbReference type="SUPFAM" id="SSF54236">
    <property type="entry name" value="Ubiquitin-like"/>
    <property type="match status" value="1"/>
</dbReference>
<evidence type="ECO:0000313" key="2">
    <source>
        <dbReference type="EnsemblMetazoa" id="XP_030836539"/>
    </source>
</evidence>
<reference evidence="2" key="2">
    <citation type="submission" date="2021-01" db="UniProtKB">
        <authorList>
            <consortium name="EnsemblMetazoa"/>
        </authorList>
    </citation>
    <scope>IDENTIFICATION</scope>
</reference>
<dbReference type="PROSITE" id="PS50053">
    <property type="entry name" value="UBIQUITIN_2"/>
    <property type="match status" value="1"/>
</dbReference>
<dbReference type="RefSeq" id="XP_030836539.1">
    <property type="nucleotide sequence ID" value="XM_030980679.1"/>
</dbReference>
<dbReference type="GeneID" id="115922226"/>
<keyword evidence="3" id="KW-1185">Reference proteome</keyword>
<dbReference type="InterPro" id="IPR000626">
    <property type="entry name" value="Ubiquitin-like_dom"/>
</dbReference>
<dbReference type="Pfam" id="PF00240">
    <property type="entry name" value="ubiquitin"/>
    <property type="match status" value="1"/>
</dbReference>
<dbReference type="AlphaFoldDB" id="A0A7M7NJH2"/>
<accession>A0A7M7NJH2</accession>
<dbReference type="InParanoid" id="A0A7M7NJH2"/>
<organism evidence="2 3">
    <name type="scientific">Strongylocentrotus purpuratus</name>
    <name type="common">Purple sea urchin</name>
    <dbReference type="NCBI Taxonomy" id="7668"/>
    <lineage>
        <taxon>Eukaryota</taxon>
        <taxon>Metazoa</taxon>
        <taxon>Echinodermata</taxon>
        <taxon>Eleutherozoa</taxon>
        <taxon>Echinozoa</taxon>
        <taxon>Echinoidea</taxon>
        <taxon>Euechinoidea</taxon>
        <taxon>Echinacea</taxon>
        <taxon>Camarodonta</taxon>
        <taxon>Echinidea</taxon>
        <taxon>Strongylocentrotidae</taxon>
        <taxon>Strongylocentrotus</taxon>
    </lineage>
</organism>
<reference evidence="3" key="1">
    <citation type="submission" date="2015-02" db="EMBL/GenBank/DDBJ databases">
        <title>Genome sequencing for Strongylocentrotus purpuratus.</title>
        <authorList>
            <person name="Murali S."/>
            <person name="Liu Y."/>
            <person name="Vee V."/>
            <person name="English A."/>
            <person name="Wang M."/>
            <person name="Skinner E."/>
            <person name="Han Y."/>
            <person name="Muzny D.M."/>
            <person name="Worley K.C."/>
            <person name="Gibbs R.A."/>
        </authorList>
    </citation>
    <scope>NUCLEOTIDE SEQUENCE</scope>
</reference>
<dbReference type="OrthoDB" id="1885901at2759"/>
<proteinExistence type="predicted"/>
<evidence type="ECO:0000259" key="1">
    <source>
        <dbReference type="PROSITE" id="PS50053"/>
    </source>
</evidence>
<feature type="domain" description="Ubiquitin-like" evidence="1">
    <location>
        <begin position="1"/>
        <end position="54"/>
    </location>
</feature>
<dbReference type="InterPro" id="IPR019956">
    <property type="entry name" value="Ubiquitin_dom"/>
</dbReference>
<sequence>MSSSQQMTITADEINTIANIKANIFEKTKLPLDNLKISYRGKQLEDHRTLAHYNTKRALFACQLRPQRQDARQNTDITLDVEHVPRCSSSSRSCLDAKNINADRMYIVTGDQILNDDQDVTEVVRHGKDLGMHVGKRAGHVILGPIMRTAVKRRAADRDQTDDHWI</sequence>
<dbReference type="Proteomes" id="UP000007110">
    <property type="component" value="Unassembled WGS sequence"/>
</dbReference>
<protein>
    <recommendedName>
        <fullName evidence="1">Ubiquitin-like domain-containing protein</fullName>
    </recommendedName>
</protein>
<dbReference type="KEGG" id="spu:115922226"/>
<name>A0A7M7NJH2_STRPU</name>
<dbReference type="EnsemblMetazoa" id="XM_030980679">
    <property type="protein sequence ID" value="XP_030836539"/>
    <property type="gene ID" value="LOC115922226"/>
</dbReference>
<dbReference type="Gene3D" id="3.10.20.90">
    <property type="entry name" value="Phosphatidylinositol 3-kinase Catalytic Subunit, Chain A, domain 1"/>
    <property type="match status" value="1"/>
</dbReference>
<dbReference type="PRINTS" id="PR00348">
    <property type="entry name" value="UBIQUITIN"/>
</dbReference>
<dbReference type="InterPro" id="IPR029071">
    <property type="entry name" value="Ubiquitin-like_domsf"/>
</dbReference>